<organism evidence="2 3">
    <name type="scientific">Arthrobacter phage SilentRX</name>
    <dbReference type="NCBI Taxonomy" id="2836091"/>
    <lineage>
        <taxon>Viruses</taxon>
        <taxon>Duplodnaviria</taxon>
        <taxon>Heunggongvirae</taxon>
        <taxon>Uroviricota</taxon>
        <taxon>Caudoviricetes</taxon>
        <taxon>Silentrexvirus</taxon>
        <taxon>Silentrexvirus silentrx</taxon>
    </lineage>
</organism>
<dbReference type="RefSeq" id="YP_010656386.1">
    <property type="nucleotide sequence ID" value="NC_070838.1"/>
</dbReference>
<evidence type="ECO:0000313" key="3">
    <source>
        <dbReference type="Proteomes" id="UP000693725"/>
    </source>
</evidence>
<keyword evidence="1" id="KW-1133">Transmembrane helix</keyword>
<keyword evidence="3" id="KW-1185">Reference proteome</keyword>
<dbReference type="Proteomes" id="UP000693725">
    <property type="component" value="Segment"/>
</dbReference>
<keyword evidence="1" id="KW-0472">Membrane</keyword>
<protein>
    <submittedName>
        <fullName evidence="2">Uncharacterized protein</fullName>
    </submittedName>
</protein>
<reference evidence="2" key="1">
    <citation type="submission" date="2021-04" db="EMBL/GenBank/DDBJ databases">
        <authorList>
            <person name="Edwards E.G."/>
            <person name="Siddiqui F.A."/>
            <person name="Anastasi R.E."/>
            <person name="Conroy D.J."/>
            <person name="Gerton T.J."/>
            <person name="Laizure I.E."/>
            <person name="Reynolds J.D."/>
            <person name="Ulker M."/>
            <person name="Ouellette S.K."/>
            <person name="Duggan K.O."/>
            <person name="Johnson K.C."/>
            <person name="MacLea K.S."/>
            <person name="Garlena R.A."/>
            <person name="Russell D.A."/>
            <person name="Jacobs-Sera D."/>
            <person name="Hatfull G.F."/>
        </authorList>
    </citation>
    <scope>NUCLEOTIDE SEQUENCE</scope>
</reference>
<dbReference type="KEGG" id="vg:77932269"/>
<name>A0A8F3ECM9_9CAUD</name>
<proteinExistence type="predicted"/>
<sequence length="137" mass="15039">MIDNVTRTLDGATTSRVAGLTLTHTRTCGLHTRTARSPMWRWNDLAEACDCFVSKVKTVRLPDGTETACFHDHQQIFAAIRGFQRATDSAIGQAVHWKKEASWQEGLADRWRGAAITAMILAAGGWAVAAAHALGWY</sequence>
<evidence type="ECO:0000256" key="1">
    <source>
        <dbReference type="SAM" id="Phobius"/>
    </source>
</evidence>
<accession>A0A8F3ECM9</accession>
<dbReference type="GeneID" id="77932269"/>
<gene>
    <name evidence="2" type="primary">5</name>
    <name evidence="2" type="ORF">SEA_SILENTRX_5</name>
</gene>
<feature type="transmembrane region" description="Helical" evidence="1">
    <location>
        <begin position="114"/>
        <end position="134"/>
    </location>
</feature>
<evidence type="ECO:0000313" key="2">
    <source>
        <dbReference type="EMBL" id="QWY82751.1"/>
    </source>
</evidence>
<dbReference type="EMBL" id="MW862992">
    <property type="protein sequence ID" value="QWY82751.1"/>
    <property type="molecule type" value="Genomic_DNA"/>
</dbReference>
<keyword evidence="1" id="KW-0812">Transmembrane</keyword>